<keyword evidence="2" id="KW-1185">Reference proteome</keyword>
<proteinExistence type="predicted"/>
<accession>A0A0V1AE66</accession>
<name>A0A0V1AE66_9BILA</name>
<dbReference type="AlphaFoldDB" id="A0A0V1AE66"/>
<sequence>MVRAHQESLAIEVWPELTQGPYQIERFFPSRAILTLSLGQRATRVRHNSFRFPFPLAQHCPKAVSAGVHIDSELAMEVRVGEDGRGCKVVLQRVEGELTGF</sequence>
<evidence type="ECO:0000313" key="1">
    <source>
        <dbReference type="EMBL" id="KRY23089.1"/>
    </source>
</evidence>
<gene>
    <name evidence="1" type="ORF">T12_5798</name>
</gene>
<protein>
    <submittedName>
        <fullName evidence="1">Uncharacterized protein</fullName>
    </submittedName>
</protein>
<organism evidence="1 2">
    <name type="scientific">Trichinella patagoniensis</name>
    <dbReference type="NCBI Taxonomy" id="990121"/>
    <lineage>
        <taxon>Eukaryota</taxon>
        <taxon>Metazoa</taxon>
        <taxon>Ecdysozoa</taxon>
        <taxon>Nematoda</taxon>
        <taxon>Enoplea</taxon>
        <taxon>Dorylaimia</taxon>
        <taxon>Trichinellida</taxon>
        <taxon>Trichinellidae</taxon>
        <taxon>Trichinella</taxon>
    </lineage>
</organism>
<dbReference type="Proteomes" id="UP000054783">
    <property type="component" value="Unassembled WGS sequence"/>
</dbReference>
<evidence type="ECO:0000313" key="2">
    <source>
        <dbReference type="Proteomes" id="UP000054783"/>
    </source>
</evidence>
<dbReference type="EMBL" id="JYDQ01000005">
    <property type="protein sequence ID" value="KRY23089.1"/>
    <property type="molecule type" value="Genomic_DNA"/>
</dbReference>
<comment type="caution">
    <text evidence="1">The sequence shown here is derived from an EMBL/GenBank/DDBJ whole genome shotgun (WGS) entry which is preliminary data.</text>
</comment>
<reference evidence="1 2" key="1">
    <citation type="submission" date="2015-01" db="EMBL/GenBank/DDBJ databases">
        <title>Evolution of Trichinella species and genotypes.</title>
        <authorList>
            <person name="Korhonen P.K."/>
            <person name="Edoardo P."/>
            <person name="Giuseppe L.R."/>
            <person name="Gasser R.B."/>
        </authorList>
    </citation>
    <scope>NUCLEOTIDE SEQUENCE [LARGE SCALE GENOMIC DNA]</scope>
    <source>
        <strain evidence="1">ISS2496</strain>
    </source>
</reference>